<dbReference type="Proteomes" id="UP000543642">
    <property type="component" value="Unassembled WGS sequence"/>
</dbReference>
<evidence type="ECO:0000313" key="2">
    <source>
        <dbReference type="EMBL" id="MBB5265793.1"/>
    </source>
</evidence>
<evidence type="ECO:0000259" key="1">
    <source>
        <dbReference type="Pfam" id="PF01208"/>
    </source>
</evidence>
<dbReference type="RefSeq" id="WP_183775856.1">
    <property type="nucleotide sequence ID" value="NZ_CAWVEG010000175.1"/>
</dbReference>
<dbReference type="PANTHER" id="PTHR47099:SF1">
    <property type="entry name" value="METHYLCOBAMIDE:COM METHYLTRANSFERASE MTBA"/>
    <property type="match status" value="1"/>
</dbReference>
<dbReference type="InterPro" id="IPR038071">
    <property type="entry name" value="UROD/MetE-like_sf"/>
</dbReference>
<dbReference type="GO" id="GO:0006779">
    <property type="term" value="P:porphyrin-containing compound biosynthetic process"/>
    <property type="evidence" value="ECO:0007669"/>
    <property type="project" value="InterPro"/>
</dbReference>
<organism evidence="2 3">
    <name type="scientific">Catenibacillus scindens</name>
    <dbReference type="NCBI Taxonomy" id="673271"/>
    <lineage>
        <taxon>Bacteria</taxon>
        <taxon>Bacillati</taxon>
        <taxon>Bacillota</taxon>
        <taxon>Clostridia</taxon>
        <taxon>Lachnospirales</taxon>
        <taxon>Lachnospiraceae</taxon>
        <taxon>Catenibacillus</taxon>
    </lineage>
</organism>
<accession>A0A7W8M602</accession>
<protein>
    <recommendedName>
        <fullName evidence="1">Uroporphyrinogen decarboxylase (URO-D) domain-containing protein</fullName>
    </recommendedName>
</protein>
<comment type="caution">
    <text evidence="2">The sequence shown here is derived from an EMBL/GenBank/DDBJ whole genome shotgun (WGS) entry which is preliminary data.</text>
</comment>
<sequence>MTEKEKVLAMLAGEPVEGLVRAWEPFAMLWDPISAFITPARQGATVKDAWGVTLSWKEDQPGIMPLEGEEYLVCPDITQWREKVIAPDIEGQAFDYTGVLKQKEEIHAQGKIALGFSPIGIFELLHNLLGFENALMDFLLEPEEMHDLIDYLTDFRLRHFKMLVENVRPDMMLFHDDWGAKNNLFMSPEIWREFIKPAYEKLYGYLHDQGVFVMHHADSHLEKVASDLEDIHIDIWQGALPQNNIPKIQKEIRGNMILMGGIDASVVDHKDPDEKVIRKEVDRACREYLPGGHFIPCLTYGGPGAIFEGVDPIIDDELDKINSQLIQGTYWN</sequence>
<dbReference type="AlphaFoldDB" id="A0A7W8M602"/>
<dbReference type="InterPro" id="IPR052024">
    <property type="entry name" value="Methanogen_methyltrans"/>
</dbReference>
<dbReference type="EMBL" id="JACHFW010000015">
    <property type="protein sequence ID" value="MBB5265793.1"/>
    <property type="molecule type" value="Genomic_DNA"/>
</dbReference>
<gene>
    <name evidence="2" type="ORF">HNP82_002944</name>
</gene>
<dbReference type="SUPFAM" id="SSF51726">
    <property type="entry name" value="UROD/MetE-like"/>
    <property type="match status" value="1"/>
</dbReference>
<evidence type="ECO:0000313" key="3">
    <source>
        <dbReference type="Proteomes" id="UP000543642"/>
    </source>
</evidence>
<feature type="domain" description="Uroporphyrinogen decarboxylase (URO-D)" evidence="1">
    <location>
        <begin position="115"/>
        <end position="295"/>
    </location>
</feature>
<dbReference type="Pfam" id="PF01208">
    <property type="entry name" value="URO-D"/>
    <property type="match status" value="1"/>
</dbReference>
<dbReference type="InterPro" id="IPR000257">
    <property type="entry name" value="Uroporphyrinogen_deCOase"/>
</dbReference>
<keyword evidence="3" id="KW-1185">Reference proteome</keyword>
<reference evidence="2 3" key="1">
    <citation type="submission" date="2020-08" db="EMBL/GenBank/DDBJ databases">
        <title>Genomic Encyclopedia of Type Strains, Phase IV (KMG-IV): sequencing the most valuable type-strain genomes for metagenomic binning, comparative biology and taxonomic classification.</title>
        <authorList>
            <person name="Goeker M."/>
        </authorList>
    </citation>
    <scope>NUCLEOTIDE SEQUENCE [LARGE SCALE GENOMIC DNA]</scope>
    <source>
        <strain evidence="2 3">DSM 106146</strain>
    </source>
</reference>
<dbReference type="GO" id="GO:0004853">
    <property type="term" value="F:uroporphyrinogen decarboxylase activity"/>
    <property type="evidence" value="ECO:0007669"/>
    <property type="project" value="InterPro"/>
</dbReference>
<proteinExistence type="predicted"/>
<dbReference type="PANTHER" id="PTHR47099">
    <property type="entry name" value="METHYLCOBAMIDE:COM METHYLTRANSFERASE MTBA"/>
    <property type="match status" value="1"/>
</dbReference>
<dbReference type="Gene3D" id="3.20.20.210">
    <property type="match status" value="1"/>
</dbReference>
<name>A0A7W8M602_9FIRM</name>